<name>A0AAE1YJD1_9LAMI</name>
<dbReference type="EMBL" id="JACGWO010000003">
    <property type="protein sequence ID" value="KAK4431063.1"/>
    <property type="molecule type" value="Genomic_DNA"/>
</dbReference>
<evidence type="ECO:0000256" key="3">
    <source>
        <dbReference type="SAM" id="MobiDB-lite"/>
    </source>
</evidence>
<dbReference type="PANTHER" id="PTHR33142:SF89">
    <property type="entry name" value="CYCLIN-DEPENDENT PROTEIN KINASE INHIBITOR SMR2"/>
    <property type="match status" value="1"/>
</dbReference>
<evidence type="ECO:0000313" key="4">
    <source>
        <dbReference type="EMBL" id="KAK4431063.1"/>
    </source>
</evidence>
<keyword evidence="2" id="KW-0131">Cell cycle</keyword>
<reference evidence="4" key="2">
    <citation type="journal article" date="2024" name="Plant">
        <title>Genomic evolution and insights into agronomic trait innovations of Sesamum species.</title>
        <authorList>
            <person name="Miao H."/>
            <person name="Wang L."/>
            <person name="Qu L."/>
            <person name="Liu H."/>
            <person name="Sun Y."/>
            <person name="Le M."/>
            <person name="Wang Q."/>
            <person name="Wei S."/>
            <person name="Zheng Y."/>
            <person name="Lin W."/>
            <person name="Duan Y."/>
            <person name="Cao H."/>
            <person name="Xiong S."/>
            <person name="Wang X."/>
            <person name="Wei L."/>
            <person name="Li C."/>
            <person name="Ma Q."/>
            <person name="Ju M."/>
            <person name="Zhao R."/>
            <person name="Li G."/>
            <person name="Mu C."/>
            <person name="Tian Q."/>
            <person name="Mei H."/>
            <person name="Zhang T."/>
            <person name="Gao T."/>
            <person name="Zhang H."/>
        </authorList>
    </citation>
    <scope>NUCLEOTIDE SEQUENCE</scope>
    <source>
        <strain evidence="4">3651</strain>
    </source>
</reference>
<evidence type="ECO:0000313" key="5">
    <source>
        <dbReference type="Proteomes" id="UP001293254"/>
    </source>
</evidence>
<evidence type="ECO:0000256" key="1">
    <source>
        <dbReference type="ARBA" id="ARBA00023013"/>
    </source>
</evidence>
<accession>A0AAE1YJD1</accession>
<sequence length="116" mass="13357">MSTDLEIRVPVIKINCSQTTTTSDDIITTDDGIDDERCTGREAEECHTPRSPRHMIPTTLICPPAPKKRRRSAACKRKLWELEFFETVAREEVESFFRTAEVHFKNIASTKRKCVM</sequence>
<organism evidence="4 5">
    <name type="scientific">Sesamum alatum</name>
    <dbReference type="NCBI Taxonomy" id="300844"/>
    <lineage>
        <taxon>Eukaryota</taxon>
        <taxon>Viridiplantae</taxon>
        <taxon>Streptophyta</taxon>
        <taxon>Embryophyta</taxon>
        <taxon>Tracheophyta</taxon>
        <taxon>Spermatophyta</taxon>
        <taxon>Magnoliopsida</taxon>
        <taxon>eudicotyledons</taxon>
        <taxon>Gunneridae</taxon>
        <taxon>Pentapetalae</taxon>
        <taxon>asterids</taxon>
        <taxon>lamiids</taxon>
        <taxon>Lamiales</taxon>
        <taxon>Pedaliaceae</taxon>
        <taxon>Sesamum</taxon>
    </lineage>
</organism>
<keyword evidence="5" id="KW-1185">Reference proteome</keyword>
<evidence type="ECO:0000256" key="2">
    <source>
        <dbReference type="ARBA" id="ARBA00023306"/>
    </source>
</evidence>
<keyword evidence="1" id="KW-0649">Protein kinase inhibitor</keyword>
<dbReference type="PANTHER" id="PTHR33142">
    <property type="entry name" value="CYCLIN-DEPENDENT PROTEIN KINASE INHIBITOR SMR13"/>
    <property type="match status" value="1"/>
</dbReference>
<dbReference type="InterPro" id="IPR040389">
    <property type="entry name" value="SMR"/>
</dbReference>
<proteinExistence type="predicted"/>
<reference evidence="4" key="1">
    <citation type="submission" date="2020-06" db="EMBL/GenBank/DDBJ databases">
        <authorList>
            <person name="Li T."/>
            <person name="Hu X."/>
            <person name="Zhang T."/>
            <person name="Song X."/>
            <person name="Zhang H."/>
            <person name="Dai N."/>
            <person name="Sheng W."/>
            <person name="Hou X."/>
            <person name="Wei L."/>
        </authorList>
    </citation>
    <scope>NUCLEOTIDE SEQUENCE</scope>
    <source>
        <strain evidence="4">3651</strain>
        <tissue evidence="4">Leaf</tissue>
    </source>
</reference>
<protein>
    <submittedName>
        <fullName evidence="4">Uncharacterized protein</fullName>
    </submittedName>
</protein>
<dbReference type="Proteomes" id="UP001293254">
    <property type="component" value="Unassembled WGS sequence"/>
</dbReference>
<dbReference type="GO" id="GO:0004860">
    <property type="term" value="F:protein kinase inhibitor activity"/>
    <property type="evidence" value="ECO:0007669"/>
    <property type="project" value="UniProtKB-KW"/>
</dbReference>
<dbReference type="GO" id="GO:0032875">
    <property type="term" value="P:regulation of DNA endoreduplication"/>
    <property type="evidence" value="ECO:0007669"/>
    <property type="project" value="InterPro"/>
</dbReference>
<comment type="caution">
    <text evidence="4">The sequence shown here is derived from an EMBL/GenBank/DDBJ whole genome shotgun (WGS) entry which is preliminary data.</text>
</comment>
<feature type="region of interest" description="Disordered" evidence="3">
    <location>
        <begin position="42"/>
        <end position="63"/>
    </location>
</feature>
<gene>
    <name evidence="4" type="ORF">Salat_0868300</name>
</gene>
<dbReference type="AlphaFoldDB" id="A0AAE1YJD1"/>